<evidence type="ECO:0000259" key="8">
    <source>
        <dbReference type="PROSITE" id="PS50110"/>
    </source>
</evidence>
<evidence type="ECO:0000256" key="3">
    <source>
        <dbReference type="ARBA" id="ARBA00023015"/>
    </source>
</evidence>
<name>A0ABU9BQ76_9BURK</name>
<dbReference type="PROSITE" id="PS51755">
    <property type="entry name" value="OMPR_PHOB"/>
    <property type="match status" value="1"/>
</dbReference>
<proteinExistence type="predicted"/>
<dbReference type="InterPro" id="IPR001789">
    <property type="entry name" value="Sig_transdc_resp-reg_receiver"/>
</dbReference>
<feature type="domain" description="Response regulatory" evidence="8">
    <location>
        <begin position="3"/>
        <end position="118"/>
    </location>
</feature>
<gene>
    <name evidence="10" type="ORF">AACH06_09290</name>
</gene>
<dbReference type="SMART" id="SM00862">
    <property type="entry name" value="Trans_reg_C"/>
    <property type="match status" value="1"/>
</dbReference>
<dbReference type="Pfam" id="PF00486">
    <property type="entry name" value="Trans_reg_C"/>
    <property type="match status" value="1"/>
</dbReference>
<accession>A0ABU9BQ76</accession>
<evidence type="ECO:0000259" key="9">
    <source>
        <dbReference type="PROSITE" id="PS51755"/>
    </source>
</evidence>
<organism evidence="10 11">
    <name type="scientific">Ideonella lacteola</name>
    <dbReference type="NCBI Taxonomy" id="2984193"/>
    <lineage>
        <taxon>Bacteria</taxon>
        <taxon>Pseudomonadati</taxon>
        <taxon>Pseudomonadota</taxon>
        <taxon>Betaproteobacteria</taxon>
        <taxon>Burkholderiales</taxon>
        <taxon>Sphaerotilaceae</taxon>
        <taxon>Ideonella</taxon>
    </lineage>
</organism>
<dbReference type="RefSeq" id="WP_341425372.1">
    <property type="nucleotide sequence ID" value="NZ_JBBUTG010000004.1"/>
</dbReference>
<dbReference type="CDD" id="cd00383">
    <property type="entry name" value="trans_reg_C"/>
    <property type="match status" value="1"/>
</dbReference>
<keyword evidence="5" id="KW-0804">Transcription</keyword>
<feature type="modified residue" description="4-aspartylphosphate" evidence="6">
    <location>
        <position position="52"/>
    </location>
</feature>
<dbReference type="Gene3D" id="6.10.250.690">
    <property type="match status" value="1"/>
</dbReference>
<evidence type="ECO:0000256" key="2">
    <source>
        <dbReference type="ARBA" id="ARBA00023012"/>
    </source>
</evidence>
<dbReference type="SUPFAM" id="SSF46894">
    <property type="entry name" value="C-terminal effector domain of the bipartite response regulators"/>
    <property type="match status" value="1"/>
</dbReference>
<feature type="domain" description="OmpR/PhoB-type" evidence="9">
    <location>
        <begin position="125"/>
        <end position="226"/>
    </location>
</feature>
<dbReference type="InterPro" id="IPR011006">
    <property type="entry name" value="CheY-like_superfamily"/>
</dbReference>
<dbReference type="PROSITE" id="PS50110">
    <property type="entry name" value="RESPONSE_REGULATORY"/>
    <property type="match status" value="1"/>
</dbReference>
<dbReference type="InterPro" id="IPR036388">
    <property type="entry name" value="WH-like_DNA-bd_sf"/>
</dbReference>
<dbReference type="PANTHER" id="PTHR48111">
    <property type="entry name" value="REGULATOR OF RPOS"/>
    <property type="match status" value="1"/>
</dbReference>
<evidence type="ECO:0000313" key="10">
    <source>
        <dbReference type="EMBL" id="MEK8031007.1"/>
    </source>
</evidence>
<dbReference type="InterPro" id="IPR001867">
    <property type="entry name" value="OmpR/PhoB-type_DNA-bd"/>
</dbReference>
<keyword evidence="4 7" id="KW-0238">DNA-binding</keyword>
<dbReference type="SUPFAM" id="SSF52172">
    <property type="entry name" value="CheY-like"/>
    <property type="match status" value="1"/>
</dbReference>
<keyword evidence="3" id="KW-0805">Transcription regulation</keyword>
<reference evidence="10 11" key="1">
    <citation type="submission" date="2024-04" db="EMBL/GenBank/DDBJ databases">
        <title>Novel species of the genus Ideonella isolated from streams.</title>
        <authorList>
            <person name="Lu H."/>
        </authorList>
    </citation>
    <scope>NUCLEOTIDE SEQUENCE [LARGE SCALE GENOMIC DNA]</scope>
    <source>
        <strain evidence="10 11">DXS29W</strain>
    </source>
</reference>
<dbReference type="Gene3D" id="1.10.10.10">
    <property type="entry name" value="Winged helix-like DNA-binding domain superfamily/Winged helix DNA-binding domain"/>
    <property type="match status" value="1"/>
</dbReference>
<evidence type="ECO:0000313" key="11">
    <source>
        <dbReference type="Proteomes" id="UP001371218"/>
    </source>
</evidence>
<dbReference type="SMART" id="SM00448">
    <property type="entry name" value="REC"/>
    <property type="match status" value="1"/>
</dbReference>
<dbReference type="InterPro" id="IPR039420">
    <property type="entry name" value="WalR-like"/>
</dbReference>
<evidence type="ECO:0000256" key="1">
    <source>
        <dbReference type="ARBA" id="ARBA00022553"/>
    </source>
</evidence>
<dbReference type="PANTHER" id="PTHR48111:SF1">
    <property type="entry name" value="TWO-COMPONENT RESPONSE REGULATOR ORR33"/>
    <property type="match status" value="1"/>
</dbReference>
<keyword evidence="11" id="KW-1185">Reference proteome</keyword>
<sequence length="233" mass="26043">MALIYLLEDDPDCSASVEQWLVRAGHQVKIFARPHEFFYEVSKQAPRCAVVDWRLPEMEGIDVVARLRQLLSTGVGVVMLTGLDTEESVVRALKAGADDYIVKPGSESIVVARIDALLRRMTPAASTLTRIDRAPYALDFGRREVTVAGKAVELAPREFDLAWILFSEPARLFTRQELLAAVWGRNHEAGVHTVAQHVYLIRRKLALTEHGFRLNAVYGTGYRLELPSTSEVS</sequence>
<evidence type="ECO:0000256" key="6">
    <source>
        <dbReference type="PROSITE-ProRule" id="PRU00169"/>
    </source>
</evidence>
<dbReference type="Gene3D" id="3.40.50.2300">
    <property type="match status" value="1"/>
</dbReference>
<evidence type="ECO:0000256" key="5">
    <source>
        <dbReference type="ARBA" id="ARBA00023163"/>
    </source>
</evidence>
<comment type="caution">
    <text evidence="10">The sequence shown here is derived from an EMBL/GenBank/DDBJ whole genome shotgun (WGS) entry which is preliminary data.</text>
</comment>
<protein>
    <submittedName>
        <fullName evidence="10">Response regulator transcription factor</fullName>
    </submittedName>
</protein>
<dbReference type="InterPro" id="IPR016032">
    <property type="entry name" value="Sig_transdc_resp-reg_C-effctor"/>
</dbReference>
<keyword evidence="1 6" id="KW-0597">Phosphoprotein</keyword>
<evidence type="ECO:0000256" key="4">
    <source>
        <dbReference type="ARBA" id="ARBA00023125"/>
    </source>
</evidence>
<keyword evidence="2" id="KW-0902">Two-component regulatory system</keyword>
<dbReference type="CDD" id="cd17574">
    <property type="entry name" value="REC_OmpR"/>
    <property type="match status" value="1"/>
</dbReference>
<feature type="DNA-binding region" description="OmpR/PhoB-type" evidence="7">
    <location>
        <begin position="125"/>
        <end position="226"/>
    </location>
</feature>
<dbReference type="Pfam" id="PF00072">
    <property type="entry name" value="Response_reg"/>
    <property type="match status" value="1"/>
</dbReference>
<evidence type="ECO:0000256" key="7">
    <source>
        <dbReference type="PROSITE-ProRule" id="PRU01091"/>
    </source>
</evidence>
<dbReference type="EMBL" id="JBBUTG010000004">
    <property type="protein sequence ID" value="MEK8031007.1"/>
    <property type="molecule type" value="Genomic_DNA"/>
</dbReference>
<dbReference type="Proteomes" id="UP001371218">
    <property type="component" value="Unassembled WGS sequence"/>
</dbReference>